<evidence type="ECO:0000256" key="1">
    <source>
        <dbReference type="SAM" id="MobiDB-lite"/>
    </source>
</evidence>
<dbReference type="PROSITE" id="PS51352">
    <property type="entry name" value="THIOREDOXIN_2"/>
    <property type="match status" value="1"/>
</dbReference>
<feature type="transmembrane region" description="Helical" evidence="2">
    <location>
        <begin position="40"/>
        <end position="62"/>
    </location>
</feature>
<keyword evidence="2" id="KW-1133">Transmembrane helix</keyword>
<feature type="region of interest" description="Disordered" evidence="1">
    <location>
        <begin position="244"/>
        <end position="263"/>
    </location>
</feature>
<name>A0ABY5PL48_9ACTN</name>
<dbReference type="Pfam" id="PF08534">
    <property type="entry name" value="Redoxin"/>
    <property type="match status" value="1"/>
</dbReference>
<dbReference type="EMBL" id="CP088295">
    <property type="protein sequence ID" value="UUY05418.1"/>
    <property type="molecule type" value="Genomic_DNA"/>
</dbReference>
<dbReference type="Pfam" id="PF17991">
    <property type="entry name" value="Thioredoxin_10"/>
    <property type="match status" value="1"/>
</dbReference>
<feature type="transmembrane region" description="Helical" evidence="2">
    <location>
        <begin position="116"/>
        <end position="145"/>
    </location>
</feature>
<dbReference type="Gene3D" id="3.40.30.10">
    <property type="entry name" value="Glutaredoxin"/>
    <property type="match status" value="1"/>
</dbReference>
<keyword evidence="2" id="KW-0472">Membrane</keyword>
<feature type="transmembrane region" description="Helical" evidence="2">
    <location>
        <begin position="74"/>
        <end position="96"/>
    </location>
</feature>
<dbReference type="InterPro" id="IPR013766">
    <property type="entry name" value="Thioredoxin_domain"/>
</dbReference>
<dbReference type="PANTHER" id="PTHR46388">
    <property type="entry name" value="NHL REPEAT-CONTAINING PROTEIN 2"/>
    <property type="match status" value="1"/>
</dbReference>
<dbReference type="SUPFAM" id="SSF52833">
    <property type="entry name" value="Thioredoxin-like"/>
    <property type="match status" value="1"/>
</dbReference>
<evidence type="ECO:0000256" key="2">
    <source>
        <dbReference type="SAM" id="Phobius"/>
    </source>
</evidence>
<dbReference type="Proteomes" id="UP001058860">
    <property type="component" value="Chromosome"/>
</dbReference>
<evidence type="ECO:0000313" key="4">
    <source>
        <dbReference type="EMBL" id="UUY05418.1"/>
    </source>
</evidence>
<feature type="domain" description="Thioredoxin" evidence="3">
    <location>
        <begin position="266"/>
        <end position="411"/>
    </location>
</feature>
<evidence type="ECO:0000259" key="3">
    <source>
        <dbReference type="PROSITE" id="PS51352"/>
    </source>
</evidence>
<keyword evidence="5" id="KW-1185">Reference proteome</keyword>
<accession>A0ABY5PL48</accession>
<sequence>MLLLVLFALLAGAATALSPCVLPVLPVALAGGATGGRRRPLGIVLGLTASFAFTVIALVYVIDALGLPDDLVRTVAIVTLIAFGVSLAVPSLAARIEAPLSRVGGRISPRVAEGDGFGSGLVLGAGLGVVYAPCAGPILAGVVTVTASQPLSAQRALVAVAYAVGSGAVLYGLMLGGRRLTRPLAHRAGAFQIATGAVMVLVGVAMLGDLDLRFQSALADRLPAALVTPTASLERTADDDISELRSTGGGPGFAANPARAQSGPELPVLGTAPGFAGGTRWFNSPPLTPASLRGRVVLVDMWTYSCINCLRTVPYLRAWHERYARAGLTIVGVHAPEFAFERSAGNVEDAIARERIRWPVVQDNDLAIWNAWGNQYWPTQYLVDARGRVRTVAIGEGDYAERERNIRALLAEAGRDDVAGGAPVRPRAERPGSHLITPESYLGAARAMSFDGDGVVRGPHDYPALPSASLPTSHLRFAGRWTVNQQRALAGTGAALQVGFRARKVFLVLSSPGRPRRVRVELDGTRLPDRLAGRDVRDGRLTVRADRLYRLVELPATGDGTLTLHPEPGVRAYAFTFG</sequence>
<dbReference type="CDD" id="cd03012">
    <property type="entry name" value="TlpA_like_DipZ_like"/>
    <property type="match status" value="1"/>
</dbReference>
<organism evidence="4 5">
    <name type="scientific">Svornostia abyssi</name>
    <dbReference type="NCBI Taxonomy" id="2898438"/>
    <lineage>
        <taxon>Bacteria</taxon>
        <taxon>Bacillati</taxon>
        <taxon>Actinomycetota</taxon>
        <taxon>Thermoleophilia</taxon>
        <taxon>Solirubrobacterales</taxon>
        <taxon>Baekduiaceae</taxon>
        <taxon>Svornostia</taxon>
    </lineage>
</organism>
<dbReference type="PANTHER" id="PTHR46388:SF2">
    <property type="entry name" value="NHL REPEAT-CONTAINING PROTEIN 2"/>
    <property type="match status" value="1"/>
</dbReference>
<protein>
    <submittedName>
        <fullName evidence="4">Cytochrome c biogenesis protein DipZ</fullName>
    </submittedName>
</protein>
<proteinExistence type="predicted"/>
<keyword evidence="2" id="KW-0812">Transmembrane</keyword>
<dbReference type="Gene3D" id="2.60.120.260">
    <property type="entry name" value="Galactose-binding domain-like"/>
    <property type="match status" value="1"/>
</dbReference>
<dbReference type="InterPro" id="IPR013740">
    <property type="entry name" value="Redoxin"/>
</dbReference>
<feature type="transmembrane region" description="Helical" evidence="2">
    <location>
        <begin position="189"/>
        <end position="208"/>
    </location>
</feature>
<reference evidence="5" key="1">
    <citation type="submission" date="2021-11" db="EMBL/GenBank/DDBJ databases">
        <title>Cultivation dependent microbiological survey of springs from the worlds oldest radium mine currently devoted to the extraction of radon-saturated water.</title>
        <authorList>
            <person name="Kapinusova G."/>
            <person name="Smrhova T."/>
            <person name="Strejcek M."/>
            <person name="Suman J."/>
            <person name="Jani K."/>
            <person name="Pajer P."/>
            <person name="Uhlik O."/>
        </authorList>
    </citation>
    <scope>NUCLEOTIDE SEQUENCE [LARGE SCALE GENOMIC DNA]</scope>
    <source>
        <strain evidence="5">J379</strain>
    </source>
</reference>
<feature type="transmembrane region" description="Helical" evidence="2">
    <location>
        <begin position="157"/>
        <end position="177"/>
    </location>
</feature>
<dbReference type="InterPro" id="IPR041017">
    <property type="entry name" value="Thioredoxin_10"/>
</dbReference>
<dbReference type="RefSeq" id="WP_353865878.1">
    <property type="nucleotide sequence ID" value="NZ_CP088295.1"/>
</dbReference>
<evidence type="ECO:0000313" key="5">
    <source>
        <dbReference type="Proteomes" id="UP001058860"/>
    </source>
</evidence>
<gene>
    <name evidence="4" type="ORF">LRS13_07820</name>
</gene>
<dbReference type="InterPro" id="IPR036249">
    <property type="entry name" value="Thioredoxin-like_sf"/>
</dbReference>